<dbReference type="Gene3D" id="3.20.20.80">
    <property type="entry name" value="Glycosidases"/>
    <property type="match status" value="1"/>
</dbReference>
<evidence type="ECO:0000256" key="2">
    <source>
        <dbReference type="ARBA" id="ARBA00023295"/>
    </source>
</evidence>
<reference evidence="8" key="2">
    <citation type="submission" date="2019-10" db="EMBL/GenBank/DDBJ databases">
        <title>A de novo genome assembly of a pear dwarfing rootstock.</title>
        <authorList>
            <person name="Wang F."/>
            <person name="Wang J."/>
            <person name="Li S."/>
            <person name="Zhang Y."/>
            <person name="Fang M."/>
            <person name="Ma L."/>
            <person name="Zhao Y."/>
            <person name="Jiang S."/>
        </authorList>
    </citation>
    <scope>NUCLEOTIDE SEQUENCE [LARGE SCALE GENOMIC DNA]</scope>
</reference>
<dbReference type="InterPro" id="IPR017853">
    <property type="entry name" value="GH"/>
</dbReference>
<evidence type="ECO:0000256" key="5">
    <source>
        <dbReference type="SAM" id="SignalP"/>
    </source>
</evidence>
<keyword evidence="2 3" id="KW-0326">Glycosidase</keyword>
<reference evidence="7 8" key="1">
    <citation type="submission" date="2019-09" db="EMBL/GenBank/DDBJ databases">
        <authorList>
            <person name="Ou C."/>
        </authorList>
    </citation>
    <scope>NUCLEOTIDE SEQUENCE [LARGE SCALE GENOMIC DNA]</scope>
    <source>
        <strain evidence="7">S2</strain>
        <tissue evidence="7">Leaf</tissue>
    </source>
</reference>
<dbReference type="SUPFAM" id="SSF51445">
    <property type="entry name" value="(Trans)glycosidases"/>
    <property type="match status" value="1"/>
</dbReference>
<dbReference type="OrthoDB" id="3012298at2759"/>
<name>A0A5N5F0X7_9ROSA</name>
<dbReference type="Proteomes" id="UP000327157">
    <property type="component" value="Chromosome 7"/>
</dbReference>
<evidence type="ECO:0000259" key="6">
    <source>
        <dbReference type="PROSITE" id="PS51910"/>
    </source>
</evidence>
<evidence type="ECO:0000313" key="8">
    <source>
        <dbReference type="Proteomes" id="UP000327157"/>
    </source>
</evidence>
<dbReference type="PROSITE" id="PS51910">
    <property type="entry name" value="GH18_2"/>
    <property type="match status" value="1"/>
</dbReference>
<dbReference type="PRINTS" id="PR00551">
    <property type="entry name" value="2SGLOBULIN"/>
</dbReference>
<gene>
    <name evidence="7" type="ORF">D8674_030300</name>
</gene>
<comment type="caution">
    <text evidence="7">The sequence shown here is derived from an EMBL/GenBank/DDBJ whole genome shotgun (WGS) entry which is preliminary data.</text>
</comment>
<evidence type="ECO:0000256" key="1">
    <source>
        <dbReference type="ARBA" id="ARBA00022801"/>
    </source>
</evidence>
<dbReference type="GO" id="GO:0005975">
    <property type="term" value="P:carbohydrate metabolic process"/>
    <property type="evidence" value="ECO:0007669"/>
    <property type="project" value="InterPro"/>
</dbReference>
<organism evidence="7 8">
    <name type="scientific">Pyrus ussuriensis x Pyrus communis</name>
    <dbReference type="NCBI Taxonomy" id="2448454"/>
    <lineage>
        <taxon>Eukaryota</taxon>
        <taxon>Viridiplantae</taxon>
        <taxon>Streptophyta</taxon>
        <taxon>Embryophyta</taxon>
        <taxon>Tracheophyta</taxon>
        <taxon>Spermatophyta</taxon>
        <taxon>Magnoliopsida</taxon>
        <taxon>eudicotyledons</taxon>
        <taxon>Gunneridae</taxon>
        <taxon>Pentapetalae</taxon>
        <taxon>rosids</taxon>
        <taxon>fabids</taxon>
        <taxon>Rosales</taxon>
        <taxon>Rosaceae</taxon>
        <taxon>Amygdaloideae</taxon>
        <taxon>Maleae</taxon>
        <taxon>Pyrus</taxon>
    </lineage>
</organism>
<dbReference type="PANTHER" id="PTHR46476">
    <property type="entry name" value="CHITINASE 2-LIKE"/>
    <property type="match status" value="1"/>
</dbReference>
<dbReference type="InterPro" id="IPR001579">
    <property type="entry name" value="Glyco_hydro_18_chit_AS"/>
</dbReference>
<dbReference type="AlphaFoldDB" id="A0A5N5F0X7"/>
<keyword evidence="8" id="KW-1185">Reference proteome</keyword>
<dbReference type="InterPro" id="IPR000677">
    <property type="entry name" value="Chitinase-like"/>
</dbReference>
<evidence type="ECO:0000256" key="3">
    <source>
        <dbReference type="RuleBase" id="RU000489"/>
    </source>
</evidence>
<dbReference type="Pfam" id="PF00704">
    <property type="entry name" value="Glyco_hydro_18"/>
    <property type="match status" value="1"/>
</dbReference>
<accession>A0A5N5F0X7</accession>
<feature type="chain" id="PRO_5024463215" evidence="5">
    <location>
        <begin position="26"/>
        <end position="303"/>
    </location>
</feature>
<sequence length="303" mass="33319">MAQVLQLSLLYAAAVAFMFQQCCDGKLMMEYIGATGIPITFDTVPIDSAIDFHFILGFAIDADSSGKQQNGIFSPYWQSTLTPQSVAAIKQKHSNVKVMVSLSGWSLGDQVLHWYNPINPKKWVSNAVSSLGSIITTYHLDGIDIDYENFPNPKSSNSSSSFAFCIGELITGLKNKGLVSVASIAPFYSTTAPYIELFDGYADVIDYVNHQFYTDKVTTAKGYLQAFKLRAAQFGKEKLLPAYEVDGRGIQGDAFFDALTLLQTNGFEINGVMIFSADASSKNNFYYERKSQAFLLNSTSSTN</sequence>
<keyword evidence="5" id="KW-0732">Signal</keyword>
<comment type="similarity">
    <text evidence="4">Belongs to the glycosyl hydrolase 18 family.</text>
</comment>
<dbReference type="EMBL" id="SMOL01000781">
    <property type="protein sequence ID" value="KAB2594850.1"/>
    <property type="molecule type" value="Genomic_DNA"/>
</dbReference>
<evidence type="ECO:0000313" key="7">
    <source>
        <dbReference type="EMBL" id="KAB2594850.1"/>
    </source>
</evidence>
<reference evidence="7 8" key="3">
    <citation type="submission" date="2019-11" db="EMBL/GenBank/DDBJ databases">
        <title>A de novo genome assembly of a pear dwarfing rootstock.</title>
        <authorList>
            <person name="Wang F."/>
            <person name="Wang J."/>
            <person name="Li S."/>
            <person name="Zhang Y."/>
            <person name="Fang M."/>
            <person name="Ma L."/>
            <person name="Zhao Y."/>
            <person name="Jiang S."/>
        </authorList>
    </citation>
    <scope>NUCLEOTIDE SEQUENCE [LARGE SCALE GENOMIC DNA]</scope>
    <source>
        <strain evidence="7">S2</strain>
        <tissue evidence="7">Leaf</tissue>
    </source>
</reference>
<keyword evidence="1 3" id="KW-0378">Hydrolase</keyword>
<dbReference type="GO" id="GO:0004553">
    <property type="term" value="F:hydrolase activity, hydrolyzing O-glycosyl compounds"/>
    <property type="evidence" value="ECO:0007669"/>
    <property type="project" value="InterPro"/>
</dbReference>
<proteinExistence type="inferred from homology"/>
<dbReference type="PROSITE" id="PS01095">
    <property type="entry name" value="GH18_1"/>
    <property type="match status" value="1"/>
</dbReference>
<dbReference type="PANTHER" id="PTHR46476:SF9">
    <property type="entry name" value="GH18 DOMAIN-CONTAINING PROTEIN"/>
    <property type="match status" value="1"/>
</dbReference>
<feature type="domain" description="GH18" evidence="6">
    <location>
        <begin position="26"/>
        <end position="303"/>
    </location>
</feature>
<protein>
    <submittedName>
        <fullName evidence="7">Chitinase 2-like</fullName>
    </submittedName>
</protein>
<dbReference type="InterPro" id="IPR001223">
    <property type="entry name" value="Glyco_hydro18_cat"/>
</dbReference>
<feature type="signal peptide" evidence="5">
    <location>
        <begin position="1"/>
        <end position="25"/>
    </location>
</feature>
<evidence type="ECO:0000256" key="4">
    <source>
        <dbReference type="RuleBase" id="RU004453"/>
    </source>
</evidence>